<evidence type="ECO:0000256" key="8">
    <source>
        <dbReference type="ARBA" id="ARBA00025699"/>
    </source>
</evidence>
<keyword evidence="14" id="KW-1185">Reference proteome</keyword>
<feature type="domain" description="Ribosomal RNA small subunit methyltransferase E PUA-like" evidence="12">
    <location>
        <begin position="21"/>
        <end position="65"/>
    </location>
</feature>
<dbReference type="InterPro" id="IPR046887">
    <property type="entry name" value="RsmE_PUA-like"/>
</dbReference>
<sequence length="257" mass="29294">MHTFYLNPEQWNEFKDKDFILENDEAKHLIHVLRLGINQELRLIDGQGRCGLFKIVKLNKKQVVLNKLSESYSQAMPNRPILALAFTKTLKRSWIMEKAVEFHAAEIWLWQAERSQGKIPQDALSHWNNQLIAGAKQCQNLWLPKVKIIHNDTTHVCPGAAGLAHSFDLNIHQACLLWEEENNSNMLEQPDIFTPQKTTVFIIGPEGGLSLNEVKVLLEGGAEKRSLGKTILRYESAALLCLGLSWWAKSVYDNKSI</sequence>
<organism evidence="13 14">
    <name type="scientific">Desulfovibrio litoralis DSM 11393</name>
    <dbReference type="NCBI Taxonomy" id="1121455"/>
    <lineage>
        <taxon>Bacteria</taxon>
        <taxon>Pseudomonadati</taxon>
        <taxon>Thermodesulfobacteriota</taxon>
        <taxon>Desulfovibrionia</taxon>
        <taxon>Desulfovibrionales</taxon>
        <taxon>Desulfovibrionaceae</taxon>
        <taxon>Desulfovibrio</taxon>
    </lineage>
</organism>
<gene>
    <name evidence="13" type="ORF">SAMN02745728_01333</name>
</gene>
<proteinExistence type="inferred from homology"/>
<keyword evidence="7 10" id="KW-0949">S-adenosyl-L-methionine</keyword>
<dbReference type="PIRSF" id="PIRSF015601">
    <property type="entry name" value="MTase_slr0722"/>
    <property type="match status" value="1"/>
</dbReference>
<dbReference type="GO" id="GO:0070042">
    <property type="term" value="F:rRNA (uridine-N3-)-methyltransferase activity"/>
    <property type="evidence" value="ECO:0007669"/>
    <property type="project" value="TreeGrafter"/>
</dbReference>
<dbReference type="EC" id="2.1.1.193" evidence="10"/>
<dbReference type="Pfam" id="PF20260">
    <property type="entry name" value="PUA_4"/>
    <property type="match status" value="1"/>
</dbReference>
<keyword evidence="4 10" id="KW-0698">rRNA processing</keyword>
<evidence type="ECO:0000256" key="9">
    <source>
        <dbReference type="ARBA" id="ARBA00047944"/>
    </source>
</evidence>
<dbReference type="SUPFAM" id="SSF88697">
    <property type="entry name" value="PUA domain-like"/>
    <property type="match status" value="1"/>
</dbReference>
<dbReference type="Proteomes" id="UP000186469">
    <property type="component" value="Unassembled WGS sequence"/>
</dbReference>
<dbReference type="GO" id="GO:0005737">
    <property type="term" value="C:cytoplasm"/>
    <property type="evidence" value="ECO:0007669"/>
    <property type="project" value="UniProtKB-SubCell"/>
</dbReference>
<evidence type="ECO:0000259" key="11">
    <source>
        <dbReference type="Pfam" id="PF04452"/>
    </source>
</evidence>
<dbReference type="InterPro" id="IPR006700">
    <property type="entry name" value="RsmE"/>
</dbReference>
<dbReference type="NCBIfam" id="TIGR00046">
    <property type="entry name" value="RsmE family RNA methyltransferase"/>
    <property type="match status" value="1"/>
</dbReference>
<dbReference type="PANTHER" id="PTHR30027">
    <property type="entry name" value="RIBOSOMAL RNA SMALL SUBUNIT METHYLTRANSFERASE E"/>
    <property type="match status" value="1"/>
</dbReference>
<keyword evidence="5 10" id="KW-0489">Methyltransferase</keyword>
<comment type="catalytic activity">
    <reaction evidence="9 10">
        <text>uridine(1498) in 16S rRNA + S-adenosyl-L-methionine = N(3)-methyluridine(1498) in 16S rRNA + S-adenosyl-L-homocysteine + H(+)</text>
        <dbReference type="Rhea" id="RHEA:42920"/>
        <dbReference type="Rhea" id="RHEA-COMP:10283"/>
        <dbReference type="Rhea" id="RHEA-COMP:10284"/>
        <dbReference type="ChEBI" id="CHEBI:15378"/>
        <dbReference type="ChEBI" id="CHEBI:57856"/>
        <dbReference type="ChEBI" id="CHEBI:59789"/>
        <dbReference type="ChEBI" id="CHEBI:65315"/>
        <dbReference type="ChEBI" id="CHEBI:74502"/>
        <dbReference type="EC" id="2.1.1.193"/>
    </reaction>
</comment>
<feature type="domain" description="Ribosomal RNA small subunit methyltransferase E methyltransferase" evidence="11">
    <location>
        <begin position="79"/>
        <end position="244"/>
    </location>
</feature>
<evidence type="ECO:0000313" key="14">
    <source>
        <dbReference type="Proteomes" id="UP000186469"/>
    </source>
</evidence>
<name>A0A1M7SX66_9BACT</name>
<dbReference type="EMBL" id="FRDI01000005">
    <property type="protein sequence ID" value="SHN63050.1"/>
    <property type="molecule type" value="Genomic_DNA"/>
</dbReference>
<evidence type="ECO:0000256" key="2">
    <source>
        <dbReference type="ARBA" id="ARBA00005528"/>
    </source>
</evidence>
<dbReference type="GO" id="GO:0070475">
    <property type="term" value="P:rRNA base methylation"/>
    <property type="evidence" value="ECO:0007669"/>
    <property type="project" value="TreeGrafter"/>
</dbReference>
<dbReference type="Pfam" id="PF04452">
    <property type="entry name" value="Methyltrans_RNA"/>
    <property type="match status" value="1"/>
</dbReference>
<dbReference type="InterPro" id="IPR015947">
    <property type="entry name" value="PUA-like_sf"/>
</dbReference>
<reference evidence="13 14" key="1">
    <citation type="submission" date="2016-12" db="EMBL/GenBank/DDBJ databases">
        <authorList>
            <person name="Song W.-J."/>
            <person name="Kurnit D.M."/>
        </authorList>
    </citation>
    <scope>NUCLEOTIDE SEQUENCE [LARGE SCALE GENOMIC DNA]</scope>
    <source>
        <strain evidence="13 14">DSM 11393</strain>
    </source>
</reference>
<comment type="subcellular location">
    <subcellularLocation>
        <location evidence="1 10">Cytoplasm</location>
    </subcellularLocation>
</comment>
<evidence type="ECO:0000256" key="10">
    <source>
        <dbReference type="PIRNR" id="PIRNR015601"/>
    </source>
</evidence>
<comment type="function">
    <text evidence="8 10">Specifically methylates the N3 position of the uracil ring of uridine 1498 (m3U1498) in 16S rRNA. Acts on the fully assembled 30S ribosomal subunit.</text>
</comment>
<evidence type="ECO:0000256" key="7">
    <source>
        <dbReference type="ARBA" id="ARBA00022691"/>
    </source>
</evidence>
<dbReference type="InterPro" id="IPR029026">
    <property type="entry name" value="tRNA_m1G_MTases_N"/>
</dbReference>
<dbReference type="CDD" id="cd18084">
    <property type="entry name" value="RsmE-like"/>
    <property type="match status" value="1"/>
</dbReference>
<evidence type="ECO:0000313" key="13">
    <source>
        <dbReference type="EMBL" id="SHN63050.1"/>
    </source>
</evidence>
<keyword evidence="6 10" id="KW-0808">Transferase</keyword>
<dbReference type="SUPFAM" id="SSF75217">
    <property type="entry name" value="alpha/beta knot"/>
    <property type="match status" value="1"/>
</dbReference>
<dbReference type="STRING" id="1121455.SAMN02745728_01333"/>
<evidence type="ECO:0000256" key="5">
    <source>
        <dbReference type="ARBA" id="ARBA00022603"/>
    </source>
</evidence>
<dbReference type="OrthoDB" id="9815641at2"/>
<dbReference type="Gene3D" id="3.40.1280.10">
    <property type="match status" value="1"/>
</dbReference>
<evidence type="ECO:0000256" key="1">
    <source>
        <dbReference type="ARBA" id="ARBA00004496"/>
    </source>
</evidence>
<keyword evidence="3 10" id="KW-0963">Cytoplasm</keyword>
<protein>
    <recommendedName>
        <fullName evidence="10">Ribosomal RNA small subunit methyltransferase E</fullName>
        <ecNumber evidence="10">2.1.1.193</ecNumber>
    </recommendedName>
</protein>
<dbReference type="RefSeq" id="WP_072697023.1">
    <property type="nucleotide sequence ID" value="NZ_FRDI01000005.1"/>
</dbReference>
<evidence type="ECO:0000256" key="6">
    <source>
        <dbReference type="ARBA" id="ARBA00022679"/>
    </source>
</evidence>
<evidence type="ECO:0000256" key="3">
    <source>
        <dbReference type="ARBA" id="ARBA00022490"/>
    </source>
</evidence>
<dbReference type="InterPro" id="IPR029028">
    <property type="entry name" value="Alpha/beta_knot_MTases"/>
</dbReference>
<dbReference type="AlphaFoldDB" id="A0A1M7SX66"/>
<accession>A0A1M7SX66</accession>
<evidence type="ECO:0000256" key="4">
    <source>
        <dbReference type="ARBA" id="ARBA00022552"/>
    </source>
</evidence>
<comment type="similarity">
    <text evidence="2 10">Belongs to the RNA methyltransferase RsmE family.</text>
</comment>
<dbReference type="InterPro" id="IPR046886">
    <property type="entry name" value="RsmE_MTase_dom"/>
</dbReference>
<dbReference type="PANTHER" id="PTHR30027:SF3">
    <property type="entry name" value="16S RRNA (URACIL(1498)-N(3))-METHYLTRANSFERASE"/>
    <property type="match status" value="1"/>
</dbReference>
<evidence type="ECO:0000259" key="12">
    <source>
        <dbReference type="Pfam" id="PF20260"/>
    </source>
</evidence>